<sequence>SKQANRSPLNGYGLIRDHPLHVPNQKKEEGVRRRQDELQTENGPDRFYEGSRF</sequence>
<feature type="non-terminal residue" evidence="2">
    <location>
        <position position="53"/>
    </location>
</feature>
<dbReference type="AlphaFoldDB" id="A0AAD6AGE4"/>
<evidence type="ECO:0000256" key="1">
    <source>
        <dbReference type="SAM" id="MobiDB-lite"/>
    </source>
</evidence>
<organism evidence="2 3">
    <name type="scientific">Pogonophryne albipinna</name>
    <dbReference type="NCBI Taxonomy" id="1090488"/>
    <lineage>
        <taxon>Eukaryota</taxon>
        <taxon>Metazoa</taxon>
        <taxon>Chordata</taxon>
        <taxon>Craniata</taxon>
        <taxon>Vertebrata</taxon>
        <taxon>Euteleostomi</taxon>
        <taxon>Actinopterygii</taxon>
        <taxon>Neopterygii</taxon>
        <taxon>Teleostei</taxon>
        <taxon>Neoteleostei</taxon>
        <taxon>Acanthomorphata</taxon>
        <taxon>Eupercaria</taxon>
        <taxon>Perciformes</taxon>
        <taxon>Notothenioidei</taxon>
        <taxon>Pogonophryne</taxon>
    </lineage>
</organism>
<keyword evidence="3" id="KW-1185">Reference proteome</keyword>
<name>A0AAD6AGE4_9TELE</name>
<dbReference type="EMBL" id="JAPTMU010000023">
    <property type="protein sequence ID" value="KAJ4924226.1"/>
    <property type="molecule type" value="Genomic_DNA"/>
</dbReference>
<feature type="compositionally biased region" description="Basic and acidic residues" evidence="1">
    <location>
        <begin position="15"/>
        <end position="53"/>
    </location>
</feature>
<dbReference type="Proteomes" id="UP001219934">
    <property type="component" value="Unassembled WGS sequence"/>
</dbReference>
<reference evidence="2" key="1">
    <citation type="submission" date="2022-11" db="EMBL/GenBank/DDBJ databases">
        <title>Chromosome-level genome of Pogonophryne albipinna.</title>
        <authorList>
            <person name="Jo E."/>
        </authorList>
    </citation>
    <scope>NUCLEOTIDE SEQUENCE</scope>
    <source>
        <strain evidence="2">SGF0006</strain>
        <tissue evidence="2">Muscle</tissue>
    </source>
</reference>
<protein>
    <submittedName>
        <fullName evidence="2">Uncharacterized protein</fullName>
    </submittedName>
</protein>
<feature type="region of interest" description="Disordered" evidence="1">
    <location>
        <begin position="1"/>
        <end position="53"/>
    </location>
</feature>
<evidence type="ECO:0000313" key="3">
    <source>
        <dbReference type="Proteomes" id="UP001219934"/>
    </source>
</evidence>
<accession>A0AAD6AGE4</accession>
<proteinExistence type="predicted"/>
<gene>
    <name evidence="2" type="ORF">JOQ06_000466</name>
</gene>
<evidence type="ECO:0000313" key="2">
    <source>
        <dbReference type="EMBL" id="KAJ4924226.1"/>
    </source>
</evidence>
<comment type="caution">
    <text evidence="2">The sequence shown here is derived from an EMBL/GenBank/DDBJ whole genome shotgun (WGS) entry which is preliminary data.</text>
</comment>
<feature type="non-terminal residue" evidence="2">
    <location>
        <position position="1"/>
    </location>
</feature>